<dbReference type="Gene3D" id="1.10.10.970">
    <property type="entry name" value="RNA 2'-phosphotransferase, Tpt1/KptA family, N-terminal domain"/>
    <property type="match status" value="1"/>
</dbReference>
<dbReference type="PANTHER" id="PTHR12684:SF2">
    <property type="entry name" value="TRNA 2'-PHOSPHOTRANSFERASE 1"/>
    <property type="match status" value="1"/>
</dbReference>
<dbReference type="Gene3D" id="3.20.170.30">
    <property type="match status" value="1"/>
</dbReference>
<evidence type="ECO:0000256" key="4">
    <source>
        <dbReference type="ARBA" id="ARBA00022679"/>
    </source>
</evidence>
<reference evidence="8" key="1">
    <citation type="journal article" date="2020" name="Stud. Mycol.">
        <title>101 Dothideomycetes genomes: a test case for predicting lifestyles and emergence of pathogens.</title>
        <authorList>
            <person name="Haridas S."/>
            <person name="Albert R."/>
            <person name="Binder M."/>
            <person name="Bloem J."/>
            <person name="Labutti K."/>
            <person name="Salamov A."/>
            <person name="Andreopoulos B."/>
            <person name="Baker S."/>
            <person name="Barry K."/>
            <person name="Bills G."/>
            <person name="Bluhm B."/>
            <person name="Cannon C."/>
            <person name="Castanera R."/>
            <person name="Culley D."/>
            <person name="Daum C."/>
            <person name="Ezra D."/>
            <person name="Gonzalez J."/>
            <person name="Henrissat B."/>
            <person name="Kuo A."/>
            <person name="Liang C."/>
            <person name="Lipzen A."/>
            <person name="Lutzoni F."/>
            <person name="Magnuson J."/>
            <person name="Mondo S."/>
            <person name="Nolan M."/>
            <person name="Ohm R."/>
            <person name="Pangilinan J."/>
            <person name="Park H.-J."/>
            <person name="Ramirez L."/>
            <person name="Alfaro M."/>
            <person name="Sun H."/>
            <person name="Tritt A."/>
            <person name="Yoshinaga Y."/>
            <person name="Zwiers L.-H."/>
            <person name="Turgeon B."/>
            <person name="Goodwin S."/>
            <person name="Spatafora J."/>
            <person name="Crous P."/>
            <person name="Grigoriev I."/>
        </authorList>
    </citation>
    <scope>NUCLEOTIDE SEQUENCE</scope>
    <source>
        <strain evidence="8">CBS 269.34</strain>
    </source>
</reference>
<dbReference type="InterPro" id="IPR042081">
    <property type="entry name" value="RNA_2'-PTrans_C"/>
</dbReference>
<evidence type="ECO:0000256" key="7">
    <source>
        <dbReference type="SAM" id="MobiDB-lite"/>
    </source>
</evidence>
<dbReference type="GO" id="GO:0006388">
    <property type="term" value="P:tRNA splicing, via endonucleolytic cleavage and ligation"/>
    <property type="evidence" value="ECO:0007669"/>
    <property type="project" value="TreeGrafter"/>
</dbReference>
<evidence type="ECO:0000313" key="9">
    <source>
        <dbReference type="Proteomes" id="UP000799750"/>
    </source>
</evidence>
<dbReference type="PANTHER" id="PTHR12684">
    <property type="entry name" value="PUTATIVE PHOSPHOTRANSFERASE"/>
    <property type="match status" value="1"/>
</dbReference>
<dbReference type="EMBL" id="MU004181">
    <property type="protein sequence ID" value="KAF2502569.1"/>
    <property type="molecule type" value="Genomic_DNA"/>
</dbReference>
<dbReference type="GO" id="GO:0000215">
    <property type="term" value="F:tRNA 2'-phosphotransferase activity"/>
    <property type="evidence" value="ECO:0007669"/>
    <property type="project" value="UniProtKB-EC"/>
</dbReference>
<proteinExistence type="inferred from homology"/>
<comment type="catalytic activity">
    <reaction evidence="6">
        <text>2'-phospho-[ligated tRNA] + NAD(+) = mature tRNA + ADP-alpha-D-ribose 1'',2''-cyclic phosphate + nicotinamide</text>
        <dbReference type="Rhea" id="RHEA:23324"/>
        <dbReference type="Rhea" id="RHEA-COMP:11106"/>
        <dbReference type="Rhea" id="RHEA-COMP:11107"/>
        <dbReference type="ChEBI" id="CHEBI:17154"/>
        <dbReference type="ChEBI" id="CHEBI:57540"/>
        <dbReference type="ChEBI" id="CHEBI:76596"/>
        <dbReference type="ChEBI" id="CHEBI:82883"/>
        <dbReference type="ChEBI" id="CHEBI:85027"/>
        <dbReference type="EC" id="2.7.1.160"/>
    </reaction>
</comment>
<name>A0A6A6RD11_9PEZI</name>
<sequence length="327" mass="34766">MSSKRGGRGGGGGRRELPRDVQVSKKLSWLLRHGAQQEKLTLGDGGYVSVADVLRTQCIKGLRVTFDEIKTIVADNDKQRFSLIPAAAAFSGNAADSATEAIAEPEGLDSEDPSCFLIRANQGHSIKVDSENLLTPITAEDAPEIVIHGTTNAAWPLILKTGGLRRMGRNHIHFASGLPTGFKPVEPITKDSNEVAETESETSPPVISGMRHSSTILIYIDITKALEAGIKFWKSDNGVILTEGDDKGFVGYQFFKRVEARKGSGEVLMRAGILPEGVVVDANAADDEFSGGRGKGKKRGGGGGRRGGKGRGKATVVDDSEDVWAGV</sequence>
<evidence type="ECO:0000256" key="1">
    <source>
        <dbReference type="ARBA" id="ARBA00003343"/>
    </source>
</evidence>
<keyword evidence="4" id="KW-0808">Transferase</keyword>
<evidence type="ECO:0000256" key="6">
    <source>
        <dbReference type="ARBA" id="ARBA00047949"/>
    </source>
</evidence>
<comment type="function">
    <text evidence="1">Catalyzes the last step of tRNA splicing, the transfer of the splice junction 2'-phosphate from ligated tRNA to NAD to produce ADP-ribose 1''-2'' cyclic phosphate.</text>
</comment>
<dbReference type="AlphaFoldDB" id="A0A6A6RD11"/>
<accession>A0A6A6RD11</accession>
<feature type="compositionally biased region" description="Basic residues" evidence="7">
    <location>
        <begin position="294"/>
        <end position="312"/>
    </location>
</feature>
<comment type="similarity">
    <text evidence="2">Belongs to the KptA/TPT1 family.</text>
</comment>
<evidence type="ECO:0000256" key="3">
    <source>
        <dbReference type="ARBA" id="ARBA00012007"/>
    </source>
</evidence>
<feature type="region of interest" description="Disordered" evidence="7">
    <location>
        <begin position="289"/>
        <end position="327"/>
    </location>
</feature>
<dbReference type="InterPro" id="IPR042080">
    <property type="entry name" value="RNA_2'-PTrans_N"/>
</dbReference>
<evidence type="ECO:0000256" key="5">
    <source>
        <dbReference type="ARBA" id="ARBA00023027"/>
    </source>
</evidence>
<dbReference type="Pfam" id="PF01885">
    <property type="entry name" value="PTS_2-RNA"/>
    <property type="match status" value="1"/>
</dbReference>
<dbReference type="SUPFAM" id="SSF56399">
    <property type="entry name" value="ADP-ribosylation"/>
    <property type="match status" value="1"/>
</dbReference>
<evidence type="ECO:0000313" key="8">
    <source>
        <dbReference type="EMBL" id="KAF2502569.1"/>
    </source>
</evidence>
<protein>
    <recommendedName>
        <fullName evidence="3">2'-phosphotransferase</fullName>
        <ecNumber evidence="3">2.7.1.160</ecNumber>
    </recommendedName>
</protein>
<keyword evidence="5" id="KW-0520">NAD</keyword>
<organism evidence="8 9">
    <name type="scientific">Lophium mytilinum</name>
    <dbReference type="NCBI Taxonomy" id="390894"/>
    <lineage>
        <taxon>Eukaryota</taxon>
        <taxon>Fungi</taxon>
        <taxon>Dikarya</taxon>
        <taxon>Ascomycota</taxon>
        <taxon>Pezizomycotina</taxon>
        <taxon>Dothideomycetes</taxon>
        <taxon>Pleosporomycetidae</taxon>
        <taxon>Mytilinidiales</taxon>
        <taxon>Mytilinidiaceae</taxon>
        <taxon>Lophium</taxon>
    </lineage>
</organism>
<gene>
    <name evidence="8" type="ORF">BU16DRAFT_448016</name>
</gene>
<dbReference type="EC" id="2.7.1.160" evidence="3"/>
<dbReference type="OrthoDB" id="419694at2759"/>
<dbReference type="InterPro" id="IPR002745">
    <property type="entry name" value="Ptrans_KptA/Tpt1"/>
</dbReference>
<feature type="compositionally biased region" description="Acidic residues" evidence="7">
    <location>
        <begin position="318"/>
        <end position="327"/>
    </location>
</feature>
<dbReference type="Proteomes" id="UP000799750">
    <property type="component" value="Unassembled WGS sequence"/>
</dbReference>
<evidence type="ECO:0000256" key="2">
    <source>
        <dbReference type="ARBA" id="ARBA00009836"/>
    </source>
</evidence>
<keyword evidence="9" id="KW-1185">Reference proteome</keyword>